<dbReference type="InterPro" id="IPR046054">
    <property type="entry name" value="DUF6012"/>
</dbReference>
<accession>A0A5X0GKZ6</accession>
<dbReference type="Pfam" id="PF19475">
    <property type="entry name" value="DUF6012"/>
    <property type="match status" value="1"/>
</dbReference>
<name>A0A5X0GKZ6_SALET</name>
<dbReference type="AlphaFoldDB" id="A0A5X0GKZ6"/>
<sequence length="196" mass="22693">MLLHIVPQLMHLMANKCQLESVVIQQLDFKISGDALATGRPHPNKNFWVGMRKGRKAINGILLKTDKKLKDFTAEYRWRIENLGVITHKVTTYIEDDEFDLVSHDIMLNGGFEQWESRRHPAYSNLPPVKIQPLMESLLSKPGVRESHDTWVVHDWGDFLESREESLLLYTIQSERLTTLFPLFSRLPSIESAIKI</sequence>
<gene>
    <name evidence="1" type="ORF">D6J37_19535</name>
</gene>
<comment type="caution">
    <text evidence="1">The sequence shown here is derived from an EMBL/GenBank/DDBJ whole genome shotgun (WGS) entry which is preliminary data.</text>
</comment>
<reference evidence="1" key="1">
    <citation type="submission" date="2018-09" db="EMBL/GenBank/DDBJ databases">
        <authorList>
            <person name="Ashton P.M."/>
            <person name="Dallman T."/>
            <person name="Nair S."/>
            <person name="De Pinna E."/>
            <person name="Peters T."/>
            <person name="Grant K."/>
        </authorList>
    </citation>
    <scope>NUCLEOTIDE SEQUENCE</scope>
    <source>
        <strain evidence="1">243839</strain>
    </source>
</reference>
<proteinExistence type="predicted"/>
<evidence type="ECO:0000313" key="1">
    <source>
        <dbReference type="EMBL" id="EBY7405177.1"/>
    </source>
</evidence>
<dbReference type="EMBL" id="AAHOXJ010000020">
    <property type="protein sequence ID" value="EBY7405177.1"/>
    <property type="molecule type" value="Genomic_DNA"/>
</dbReference>
<protein>
    <submittedName>
        <fullName evidence="1">Uncharacterized protein</fullName>
    </submittedName>
</protein>
<organism evidence="1">
    <name type="scientific">Salmonella enterica subsp. enterica serovar Pomona</name>
    <dbReference type="NCBI Taxonomy" id="570935"/>
    <lineage>
        <taxon>Bacteria</taxon>
        <taxon>Pseudomonadati</taxon>
        <taxon>Pseudomonadota</taxon>
        <taxon>Gammaproteobacteria</taxon>
        <taxon>Enterobacterales</taxon>
        <taxon>Enterobacteriaceae</taxon>
        <taxon>Salmonella</taxon>
    </lineage>
</organism>